<evidence type="ECO:0000256" key="3">
    <source>
        <dbReference type="ARBA" id="ARBA00022989"/>
    </source>
</evidence>
<feature type="transmembrane region" description="Helical" evidence="5">
    <location>
        <begin position="194"/>
        <end position="214"/>
    </location>
</feature>
<evidence type="ECO:0000256" key="2">
    <source>
        <dbReference type="ARBA" id="ARBA00022692"/>
    </source>
</evidence>
<feature type="transmembrane region" description="Helical" evidence="5">
    <location>
        <begin position="118"/>
        <end position="138"/>
    </location>
</feature>
<dbReference type="Gene3D" id="1.20.1740.10">
    <property type="entry name" value="Amino acid/polyamine transporter I"/>
    <property type="match status" value="1"/>
</dbReference>
<feature type="transmembrane region" description="Helical" evidence="5">
    <location>
        <begin position="158"/>
        <end position="182"/>
    </location>
</feature>
<dbReference type="InParanoid" id="A0A0C3B9X2"/>
<dbReference type="HOGENOM" id="CLU_013661_4_1_1"/>
<accession>A0A0C3B9X2</accession>
<evidence type="ECO:0000256" key="4">
    <source>
        <dbReference type="ARBA" id="ARBA00023136"/>
    </source>
</evidence>
<dbReference type="InterPro" id="IPR002293">
    <property type="entry name" value="AA/rel_permease1"/>
</dbReference>
<proteinExistence type="predicted"/>
<keyword evidence="2 5" id="KW-0812">Transmembrane</keyword>
<dbReference type="GO" id="GO:0016020">
    <property type="term" value="C:membrane"/>
    <property type="evidence" value="ECO:0007669"/>
    <property type="project" value="UniProtKB-SubCell"/>
</dbReference>
<feature type="transmembrane region" description="Helical" evidence="5">
    <location>
        <begin position="481"/>
        <end position="501"/>
    </location>
</feature>
<dbReference type="EMBL" id="KN833066">
    <property type="protein sequence ID" value="KIM74112.1"/>
    <property type="molecule type" value="Genomic_DNA"/>
</dbReference>
<protein>
    <recommendedName>
        <fullName evidence="8">Amino acid permease/ SLC12A domain-containing protein</fullName>
    </recommendedName>
</protein>
<evidence type="ECO:0000256" key="5">
    <source>
        <dbReference type="SAM" id="Phobius"/>
    </source>
</evidence>
<feature type="transmembrane region" description="Helical" evidence="5">
    <location>
        <begin position="443"/>
        <end position="461"/>
    </location>
</feature>
<keyword evidence="3 5" id="KW-1133">Transmembrane helix</keyword>
<name>A0A0C3B9X2_PILCF</name>
<evidence type="ECO:0000256" key="1">
    <source>
        <dbReference type="ARBA" id="ARBA00004141"/>
    </source>
</evidence>
<evidence type="ECO:0008006" key="8">
    <source>
        <dbReference type="Google" id="ProtNLM"/>
    </source>
</evidence>
<dbReference type="STRING" id="765440.A0A0C3B9X2"/>
<dbReference type="OrthoDB" id="5982228at2759"/>
<feature type="transmembrane region" description="Helical" evidence="5">
    <location>
        <begin position="327"/>
        <end position="346"/>
    </location>
</feature>
<dbReference type="GO" id="GO:0015179">
    <property type="term" value="F:L-amino acid transmembrane transporter activity"/>
    <property type="evidence" value="ECO:0007669"/>
    <property type="project" value="TreeGrafter"/>
</dbReference>
<keyword evidence="4 5" id="KW-0472">Membrane</keyword>
<feature type="transmembrane region" description="Helical" evidence="5">
    <location>
        <begin position="277"/>
        <end position="298"/>
    </location>
</feature>
<evidence type="ECO:0000313" key="7">
    <source>
        <dbReference type="Proteomes" id="UP000054166"/>
    </source>
</evidence>
<dbReference type="PANTHER" id="PTHR11785">
    <property type="entry name" value="AMINO ACID TRANSPORTER"/>
    <property type="match status" value="1"/>
</dbReference>
<reference evidence="7" key="2">
    <citation type="submission" date="2015-01" db="EMBL/GenBank/DDBJ databases">
        <title>Evolutionary Origins and Diversification of the Mycorrhizal Mutualists.</title>
        <authorList>
            <consortium name="DOE Joint Genome Institute"/>
            <consortium name="Mycorrhizal Genomics Consortium"/>
            <person name="Kohler A."/>
            <person name="Kuo A."/>
            <person name="Nagy L.G."/>
            <person name="Floudas D."/>
            <person name="Copeland A."/>
            <person name="Barry K.W."/>
            <person name="Cichocki N."/>
            <person name="Veneault-Fourrey C."/>
            <person name="LaButti K."/>
            <person name="Lindquist E.A."/>
            <person name="Lipzen A."/>
            <person name="Lundell T."/>
            <person name="Morin E."/>
            <person name="Murat C."/>
            <person name="Riley R."/>
            <person name="Ohm R."/>
            <person name="Sun H."/>
            <person name="Tunlid A."/>
            <person name="Henrissat B."/>
            <person name="Grigoriev I.V."/>
            <person name="Hibbett D.S."/>
            <person name="Martin F."/>
        </authorList>
    </citation>
    <scope>NUCLEOTIDE SEQUENCE [LARGE SCALE GENOMIC DNA]</scope>
    <source>
        <strain evidence="7">F 1598</strain>
    </source>
</reference>
<feature type="transmembrane region" description="Helical" evidence="5">
    <location>
        <begin position="72"/>
        <end position="97"/>
    </location>
</feature>
<dbReference type="Pfam" id="PF13520">
    <property type="entry name" value="AA_permease_2"/>
    <property type="match status" value="1"/>
</dbReference>
<keyword evidence="7" id="KW-1185">Reference proteome</keyword>
<gene>
    <name evidence="6" type="ORF">PILCRDRAFT_801430</name>
</gene>
<feature type="transmembrane region" description="Helical" evidence="5">
    <location>
        <begin position="234"/>
        <end position="256"/>
    </location>
</feature>
<dbReference type="AlphaFoldDB" id="A0A0C3B9X2"/>
<dbReference type="PANTHER" id="PTHR11785:SF498">
    <property type="entry name" value="HIGH-AFFINITY METHIONINE PERMEASE"/>
    <property type="match status" value="1"/>
</dbReference>
<dbReference type="InterPro" id="IPR050598">
    <property type="entry name" value="AminoAcid_Transporter"/>
</dbReference>
<comment type="subcellular location">
    <subcellularLocation>
        <location evidence="1">Membrane</location>
        <topology evidence="1">Multi-pass membrane protein</topology>
    </subcellularLocation>
</comment>
<feature type="transmembrane region" description="Helical" evidence="5">
    <location>
        <begin position="46"/>
        <end position="66"/>
    </location>
</feature>
<dbReference type="PIRSF" id="PIRSF006060">
    <property type="entry name" value="AA_transporter"/>
    <property type="match status" value="1"/>
</dbReference>
<dbReference type="Proteomes" id="UP000054166">
    <property type="component" value="Unassembled WGS sequence"/>
</dbReference>
<sequence>MKGTVRSFRYQTLHYSFISYRFTATHGGESFDNVPHTKRQLGTVSAIFLIFNRVIGTGIFATPSVILRSSGSVGVCFLMWVLGALVAAAGTSVYVELGSGMPRNGGEKNYLEFMYRRPKFLVTCVFAVYAVFMGWSSANSVVFSEYVMHALSMEPTRFTTRFIAFICLTFCFLIHGVFLNLGLRLQNILGCFKLFALFAIAMTGMLHVIGVPGFELQAGVDVPRNFERDTFWEGSGTGANAFVTGMTNVIWSFIGYSNANYALSEVRDPVRTIKRAAPAAMMSVTAVYAFVNIAYFSVVSKEDILGSGQIAAALFFRNLFGPATEKALSVVIALSTLGNVLAVMFTQGRLVQEFGREGILPYSSTFASSMPFNAPFSGLACQWLISSIVMICAPPGDAYLFMLNLSSYPLAVINAVIAVGLILLYTPAYRIWKWNPPVRASKWAVVFFMLSNFFLVVAPLVPPARGTRLYAHLPYWSHVAVAYIISLFGLAYWYAWCVWLPRRGGYRLRRRWMLQEDGLSRSVFQKTSISDGS</sequence>
<organism evidence="6 7">
    <name type="scientific">Piloderma croceum (strain F 1598)</name>
    <dbReference type="NCBI Taxonomy" id="765440"/>
    <lineage>
        <taxon>Eukaryota</taxon>
        <taxon>Fungi</taxon>
        <taxon>Dikarya</taxon>
        <taxon>Basidiomycota</taxon>
        <taxon>Agaricomycotina</taxon>
        <taxon>Agaricomycetes</taxon>
        <taxon>Agaricomycetidae</taxon>
        <taxon>Atheliales</taxon>
        <taxon>Atheliaceae</taxon>
        <taxon>Piloderma</taxon>
    </lineage>
</organism>
<feature type="transmembrane region" description="Helical" evidence="5">
    <location>
        <begin position="408"/>
        <end position="431"/>
    </location>
</feature>
<evidence type="ECO:0000313" key="6">
    <source>
        <dbReference type="EMBL" id="KIM74112.1"/>
    </source>
</evidence>
<reference evidence="6 7" key="1">
    <citation type="submission" date="2014-04" db="EMBL/GenBank/DDBJ databases">
        <authorList>
            <consortium name="DOE Joint Genome Institute"/>
            <person name="Kuo A."/>
            <person name="Tarkka M."/>
            <person name="Buscot F."/>
            <person name="Kohler A."/>
            <person name="Nagy L.G."/>
            <person name="Floudas D."/>
            <person name="Copeland A."/>
            <person name="Barry K.W."/>
            <person name="Cichocki N."/>
            <person name="Veneault-Fourrey C."/>
            <person name="LaButti K."/>
            <person name="Lindquist E.A."/>
            <person name="Lipzen A."/>
            <person name="Lundell T."/>
            <person name="Morin E."/>
            <person name="Murat C."/>
            <person name="Sun H."/>
            <person name="Tunlid A."/>
            <person name="Henrissat B."/>
            <person name="Grigoriev I.V."/>
            <person name="Hibbett D.S."/>
            <person name="Martin F."/>
            <person name="Nordberg H.P."/>
            <person name="Cantor M.N."/>
            <person name="Hua S.X."/>
        </authorList>
    </citation>
    <scope>NUCLEOTIDE SEQUENCE [LARGE SCALE GENOMIC DNA]</scope>
    <source>
        <strain evidence="6 7">F 1598</strain>
    </source>
</reference>